<feature type="domain" description="STAS" evidence="1">
    <location>
        <begin position="19"/>
        <end position="111"/>
    </location>
</feature>
<dbReference type="SUPFAM" id="SSF52091">
    <property type="entry name" value="SpoIIaa-like"/>
    <property type="match status" value="1"/>
</dbReference>
<dbReference type="Gene3D" id="3.30.750.24">
    <property type="entry name" value="STAS domain"/>
    <property type="match status" value="1"/>
</dbReference>
<evidence type="ECO:0000313" key="2">
    <source>
        <dbReference type="EMBL" id="SMD13042.1"/>
    </source>
</evidence>
<dbReference type="AlphaFoldDB" id="A0A1W2ETY6"/>
<organism evidence="2 3">
    <name type="scientific">Fulvimarina manganoxydans</name>
    <dbReference type="NCBI Taxonomy" id="937218"/>
    <lineage>
        <taxon>Bacteria</taxon>
        <taxon>Pseudomonadati</taxon>
        <taxon>Pseudomonadota</taxon>
        <taxon>Alphaproteobacteria</taxon>
        <taxon>Hyphomicrobiales</taxon>
        <taxon>Aurantimonadaceae</taxon>
        <taxon>Fulvimarina</taxon>
    </lineage>
</organism>
<dbReference type="Proteomes" id="UP000192656">
    <property type="component" value="Unassembled WGS sequence"/>
</dbReference>
<dbReference type="Pfam" id="PF13466">
    <property type="entry name" value="STAS_2"/>
    <property type="match status" value="1"/>
</dbReference>
<name>A0A1W2ETY6_9HYPH</name>
<dbReference type="RefSeq" id="WP_084412931.1">
    <property type="nucleotide sequence ID" value="NZ_FWXR01000034.1"/>
</dbReference>
<dbReference type="InterPro" id="IPR058548">
    <property type="entry name" value="MlaB-like_STAS"/>
</dbReference>
<dbReference type="EMBL" id="FWXR01000034">
    <property type="protein sequence ID" value="SMD13042.1"/>
    <property type="molecule type" value="Genomic_DNA"/>
</dbReference>
<dbReference type="PROSITE" id="PS50801">
    <property type="entry name" value="STAS"/>
    <property type="match status" value="1"/>
</dbReference>
<dbReference type="InterPro" id="IPR002645">
    <property type="entry name" value="STAS_dom"/>
</dbReference>
<accession>A0A1W2ETY6</accession>
<protein>
    <submittedName>
        <fullName evidence="2">STAS domain-containing protein</fullName>
    </submittedName>
</protein>
<reference evidence="2 3" key="1">
    <citation type="submission" date="2017-04" db="EMBL/GenBank/DDBJ databases">
        <authorList>
            <person name="Afonso C.L."/>
            <person name="Miller P.J."/>
            <person name="Scott M.A."/>
            <person name="Spackman E."/>
            <person name="Goraichik I."/>
            <person name="Dimitrov K.M."/>
            <person name="Suarez D.L."/>
            <person name="Swayne D.E."/>
        </authorList>
    </citation>
    <scope>NUCLEOTIDE SEQUENCE [LARGE SCALE GENOMIC DNA]</scope>
    <source>
        <strain evidence="2 3">CGMCC 1.10972</strain>
    </source>
</reference>
<evidence type="ECO:0000259" key="1">
    <source>
        <dbReference type="PROSITE" id="PS50801"/>
    </source>
</evidence>
<gene>
    <name evidence="2" type="ORF">SAMN06297251_13413</name>
</gene>
<proteinExistence type="predicted"/>
<keyword evidence="3" id="KW-1185">Reference proteome</keyword>
<dbReference type="STRING" id="937218.SAMN06297251_13413"/>
<evidence type="ECO:0000313" key="3">
    <source>
        <dbReference type="Proteomes" id="UP000192656"/>
    </source>
</evidence>
<dbReference type="InterPro" id="IPR036513">
    <property type="entry name" value="STAS_dom_sf"/>
</dbReference>
<sequence>MDEHYQTDMNHADAGSSSVILLETAYDLRSSDALAQTLRDHLGRGDVTIDASGLQSADITALQLLLSARNAAASAGTAFTITGWETSGLPAAAERAGLAKAFEPWMRPLGA</sequence>